<dbReference type="InterPro" id="IPR026444">
    <property type="entry name" value="Secre_tail"/>
</dbReference>
<comment type="caution">
    <text evidence="2">The sequence shown here is derived from an EMBL/GenBank/DDBJ whole genome shotgun (WGS) entry which is preliminary data.</text>
</comment>
<dbReference type="Gene3D" id="2.60.40.4070">
    <property type="match status" value="1"/>
</dbReference>
<dbReference type="Pfam" id="PF20773">
    <property type="entry name" value="InhA-like_MAM"/>
    <property type="match status" value="1"/>
</dbReference>
<dbReference type="AlphaFoldDB" id="A0A235BU12"/>
<dbReference type="Pfam" id="PF13860">
    <property type="entry name" value="FlgD_ig"/>
    <property type="match status" value="1"/>
</dbReference>
<proteinExistence type="predicted"/>
<evidence type="ECO:0000313" key="3">
    <source>
        <dbReference type="Proteomes" id="UP000215215"/>
    </source>
</evidence>
<dbReference type="EMBL" id="NOZQ01000106">
    <property type="protein sequence ID" value="OYD15702.1"/>
    <property type="molecule type" value="Genomic_DNA"/>
</dbReference>
<dbReference type="InterPro" id="IPR025965">
    <property type="entry name" value="FlgD/Vpr_Ig-like"/>
</dbReference>
<gene>
    <name evidence="2" type="ORF">CH333_05155</name>
</gene>
<evidence type="ECO:0000259" key="1">
    <source>
        <dbReference type="Pfam" id="PF13860"/>
    </source>
</evidence>
<dbReference type="Proteomes" id="UP000215215">
    <property type="component" value="Unassembled WGS sequence"/>
</dbReference>
<reference evidence="2 3" key="1">
    <citation type="submission" date="2017-07" db="EMBL/GenBank/DDBJ databases">
        <title>Recovery of genomes from metagenomes via a dereplication, aggregation, and scoring strategy.</title>
        <authorList>
            <person name="Sieber C.M."/>
            <person name="Probst A.J."/>
            <person name="Sharrar A."/>
            <person name="Thomas B.C."/>
            <person name="Hess M."/>
            <person name="Tringe S.G."/>
            <person name="Banfield J.F."/>
        </authorList>
    </citation>
    <scope>NUCLEOTIDE SEQUENCE [LARGE SCALE GENOMIC DNA]</scope>
    <source>
        <strain evidence="2">JGI_Cruoil_03_44_89</strain>
    </source>
</reference>
<dbReference type="Gene3D" id="2.60.120.200">
    <property type="match status" value="1"/>
</dbReference>
<feature type="non-terminal residue" evidence="2">
    <location>
        <position position="1"/>
    </location>
</feature>
<protein>
    <recommendedName>
        <fullName evidence="1">FlgD/Vpr Ig-like domain-containing protein</fullName>
    </recommendedName>
</protein>
<evidence type="ECO:0000313" key="2">
    <source>
        <dbReference type="EMBL" id="OYD15702.1"/>
    </source>
</evidence>
<sequence length="348" mass="38354">GEKLWATKLGSDYSNYSNSRLTTPEIAIPDAAYVELRFYHWYDTELGYYPYDGGNVKVSTGGSFDVVIPEGGYPESSMSSGNAGIPGEPGYCGENTAWTEAVFDLSAYADTSVQIRFHFGSDGSVTYPGWYVDDVWVGYADSTGIHDVGVLSISLPDTVYKDSTYVPTASVYNYGVEETPFPVVCDIGDYIDTVFADVAPGTRLEVDFDVWTPEVSDTTLTATVEAKLRMDGGPDNNLIEKDVYVSSSPGMAVEIPRVYALYQNMPNPFGDVTRVRYAVPRKGEVSLEVYNVLGQRVSVLERGVREAGFYDVKWDGRDSRGMRVSGGVYFVRFSSGDFHSIKKIVKLR</sequence>
<feature type="domain" description="FlgD/Vpr Ig-like" evidence="1">
    <location>
        <begin position="283"/>
        <end position="332"/>
    </location>
</feature>
<accession>A0A235BU12</accession>
<dbReference type="NCBIfam" id="TIGR04183">
    <property type="entry name" value="Por_Secre_tail"/>
    <property type="match status" value="1"/>
</dbReference>
<organism evidence="2 3">
    <name type="scientific">candidate division WOR-3 bacterium JGI_Cruoil_03_44_89</name>
    <dbReference type="NCBI Taxonomy" id="1973748"/>
    <lineage>
        <taxon>Bacteria</taxon>
        <taxon>Bacteria division WOR-3</taxon>
    </lineage>
</organism>
<name>A0A235BU12_UNCW3</name>